<name>A0AAP5I8Z4_9CYAN</name>
<dbReference type="InterPro" id="IPR023198">
    <property type="entry name" value="PGP-like_dom2"/>
</dbReference>
<dbReference type="Proteomes" id="UP000667802">
    <property type="component" value="Unassembled WGS sequence"/>
</dbReference>
<dbReference type="PANTHER" id="PTHR43481:SF4">
    <property type="entry name" value="GLYCEROL-1-PHOSPHATE PHOSPHOHYDROLASE 1-RELATED"/>
    <property type="match status" value="1"/>
</dbReference>
<organism evidence="1 2">
    <name type="scientific">Aetokthonos hydrillicola Thurmond2011</name>
    <dbReference type="NCBI Taxonomy" id="2712845"/>
    <lineage>
        <taxon>Bacteria</taxon>
        <taxon>Bacillati</taxon>
        <taxon>Cyanobacteriota</taxon>
        <taxon>Cyanophyceae</taxon>
        <taxon>Nostocales</taxon>
        <taxon>Hapalosiphonaceae</taxon>
        <taxon>Aetokthonos</taxon>
    </lineage>
</organism>
<dbReference type="SFLD" id="SFLDG01129">
    <property type="entry name" value="C1.5:_HAD__Beta-PGM__Phosphata"/>
    <property type="match status" value="1"/>
</dbReference>
<dbReference type="Gene3D" id="3.40.50.1000">
    <property type="entry name" value="HAD superfamily/HAD-like"/>
    <property type="match status" value="1"/>
</dbReference>
<reference evidence="2" key="1">
    <citation type="journal article" date="2021" name="Science">
        <title>Hunting the eagle killer: A cyanobacterial neurotoxin causes vacuolar myelinopathy.</title>
        <authorList>
            <person name="Breinlinger S."/>
            <person name="Phillips T.J."/>
            <person name="Haram B.N."/>
            <person name="Mares J."/>
            <person name="Martinez Yerena J.A."/>
            <person name="Hrouzek P."/>
            <person name="Sobotka R."/>
            <person name="Henderson W.M."/>
            <person name="Schmieder P."/>
            <person name="Williams S.M."/>
            <person name="Lauderdale J.D."/>
            <person name="Wilde H.D."/>
            <person name="Gerrin W."/>
            <person name="Kust A."/>
            <person name="Washington J.W."/>
            <person name="Wagner C."/>
            <person name="Geier B."/>
            <person name="Liebeke M."/>
            <person name="Enke H."/>
            <person name="Niedermeyer T.H.J."/>
            <person name="Wilde S.B."/>
        </authorList>
    </citation>
    <scope>NUCLEOTIDE SEQUENCE [LARGE SCALE GENOMIC DNA]</scope>
    <source>
        <strain evidence="2">Thurmond2011</strain>
    </source>
</reference>
<dbReference type="Pfam" id="PF13419">
    <property type="entry name" value="HAD_2"/>
    <property type="match status" value="1"/>
</dbReference>
<dbReference type="NCBIfam" id="TIGR01509">
    <property type="entry name" value="HAD-SF-IA-v3"/>
    <property type="match status" value="1"/>
</dbReference>
<dbReference type="InterPro" id="IPR051806">
    <property type="entry name" value="HAD-like_SPP"/>
</dbReference>
<dbReference type="InterPro" id="IPR036412">
    <property type="entry name" value="HAD-like_sf"/>
</dbReference>
<proteinExistence type="predicted"/>
<evidence type="ECO:0000313" key="1">
    <source>
        <dbReference type="EMBL" id="MDR9896864.1"/>
    </source>
</evidence>
<dbReference type="SFLD" id="SFLDS00003">
    <property type="entry name" value="Haloacid_Dehalogenase"/>
    <property type="match status" value="1"/>
</dbReference>
<dbReference type="GO" id="GO:0050308">
    <property type="term" value="F:sugar-phosphatase activity"/>
    <property type="evidence" value="ECO:0007669"/>
    <property type="project" value="TreeGrafter"/>
</dbReference>
<evidence type="ECO:0000313" key="2">
    <source>
        <dbReference type="Proteomes" id="UP000667802"/>
    </source>
</evidence>
<dbReference type="NCBIfam" id="TIGR01549">
    <property type="entry name" value="HAD-SF-IA-v1"/>
    <property type="match status" value="1"/>
</dbReference>
<gene>
    <name evidence="1" type="ORF">G7B40_020175</name>
</gene>
<accession>A0AAP5I8Z4</accession>
<keyword evidence="2" id="KW-1185">Reference proteome</keyword>
<dbReference type="PRINTS" id="PR00413">
    <property type="entry name" value="HADHALOGNASE"/>
</dbReference>
<sequence length="205" mass="22876">MMSNKSILPVPPYKALIFDCDGTLADTIFLHFQTWADAMRPFGFELTKEWFYEQTGLSAMELIKTINNTFDHELDPLLVTSSKEKLYRELIHTVKEIQAVTDIVRTHCGKTPMAVASGSNRSIVQATLSVIDLLDLFDTIVTIDDVPRGKPCPDIFLEAAERLKVSATDCIVYEDSNGGLEAARRAGMRAIDIRILWNSSSFASV</sequence>
<dbReference type="InterPro" id="IPR041492">
    <property type="entry name" value="HAD_2"/>
</dbReference>
<dbReference type="EMBL" id="JAALHA020000009">
    <property type="protein sequence ID" value="MDR9896864.1"/>
    <property type="molecule type" value="Genomic_DNA"/>
</dbReference>
<comment type="caution">
    <text evidence="1">The sequence shown here is derived from an EMBL/GenBank/DDBJ whole genome shotgun (WGS) entry which is preliminary data.</text>
</comment>
<dbReference type="InterPro" id="IPR006439">
    <property type="entry name" value="HAD-SF_hydro_IA"/>
</dbReference>
<dbReference type="RefSeq" id="WP_243902953.1">
    <property type="nucleotide sequence ID" value="NZ_JAALHA020000009.1"/>
</dbReference>
<dbReference type="AlphaFoldDB" id="A0AAP5I8Z4"/>
<dbReference type="SUPFAM" id="SSF56784">
    <property type="entry name" value="HAD-like"/>
    <property type="match status" value="1"/>
</dbReference>
<dbReference type="InterPro" id="IPR023214">
    <property type="entry name" value="HAD_sf"/>
</dbReference>
<dbReference type="Gene3D" id="1.10.150.240">
    <property type="entry name" value="Putative phosphatase, domain 2"/>
    <property type="match status" value="1"/>
</dbReference>
<dbReference type="PANTHER" id="PTHR43481">
    <property type="entry name" value="FRUCTOSE-1-PHOSPHATE PHOSPHATASE"/>
    <property type="match status" value="1"/>
</dbReference>
<protein>
    <submittedName>
        <fullName evidence="1">HAD family phosphatase</fullName>
    </submittedName>
</protein>